<organism evidence="1 2">
    <name type="scientific">Podarcis lilfordi</name>
    <name type="common">Lilford's wall lizard</name>
    <dbReference type="NCBI Taxonomy" id="74358"/>
    <lineage>
        <taxon>Eukaryota</taxon>
        <taxon>Metazoa</taxon>
        <taxon>Chordata</taxon>
        <taxon>Craniata</taxon>
        <taxon>Vertebrata</taxon>
        <taxon>Euteleostomi</taxon>
        <taxon>Lepidosauria</taxon>
        <taxon>Squamata</taxon>
        <taxon>Bifurcata</taxon>
        <taxon>Unidentata</taxon>
        <taxon>Episquamata</taxon>
        <taxon>Laterata</taxon>
        <taxon>Lacertibaenia</taxon>
        <taxon>Lacertidae</taxon>
        <taxon>Podarcis</taxon>
    </lineage>
</organism>
<gene>
    <name evidence="1" type="ORF">PODLI_1B000461</name>
</gene>
<dbReference type="AlphaFoldDB" id="A0AA35P5G4"/>
<evidence type="ECO:0000313" key="1">
    <source>
        <dbReference type="EMBL" id="CAI5772417.1"/>
    </source>
</evidence>
<evidence type="ECO:0000313" key="2">
    <source>
        <dbReference type="Proteomes" id="UP001178461"/>
    </source>
</evidence>
<reference evidence="1" key="1">
    <citation type="submission" date="2022-12" db="EMBL/GenBank/DDBJ databases">
        <authorList>
            <person name="Alioto T."/>
            <person name="Alioto T."/>
            <person name="Gomez Garrido J."/>
        </authorList>
    </citation>
    <scope>NUCLEOTIDE SEQUENCE</scope>
</reference>
<accession>A0AA35P5G4</accession>
<sequence>MEATVSGISSFLTRILIKSMSSWKANYKLYNPPSGSLSSTRTTGKPNRINQPNLVNCQNGQHVETTMEMLFRARVQPVRALPWNPQTEFISALESEQTPRLALLHVNAWLRLRMPKALSPVT</sequence>
<dbReference type="EMBL" id="OX395129">
    <property type="protein sequence ID" value="CAI5772417.1"/>
    <property type="molecule type" value="Genomic_DNA"/>
</dbReference>
<proteinExistence type="predicted"/>
<dbReference type="Proteomes" id="UP001178461">
    <property type="component" value="Chromosome 4"/>
</dbReference>
<protein>
    <submittedName>
        <fullName evidence="1">Uncharacterized protein</fullName>
    </submittedName>
</protein>
<name>A0AA35P5G4_9SAUR</name>
<keyword evidence="2" id="KW-1185">Reference proteome</keyword>